<proteinExistence type="predicted"/>
<evidence type="ECO:0000313" key="2">
    <source>
        <dbReference type="EMBL" id="JAG36535.1"/>
    </source>
</evidence>
<dbReference type="CDD" id="cd05380">
    <property type="entry name" value="CAP_euk"/>
    <property type="match status" value="1"/>
</dbReference>
<dbReference type="SUPFAM" id="SSF55797">
    <property type="entry name" value="PR-1-like"/>
    <property type="match status" value="1"/>
</dbReference>
<accession>A0A0A9Z401</accession>
<dbReference type="SMART" id="SM00198">
    <property type="entry name" value="SCP"/>
    <property type="match status" value="1"/>
</dbReference>
<protein>
    <recommendedName>
        <fullName evidence="1">SCP domain-containing protein</fullName>
    </recommendedName>
</protein>
<dbReference type="Pfam" id="PF00188">
    <property type="entry name" value="CAP"/>
    <property type="match status" value="1"/>
</dbReference>
<feature type="non-terminal residue" evidence="2">
    <location>
        <position position="175"/>
    </location>
</feature>
<organism evidence="2">
    <name type="scientific">Lygus hesperus</name>
    <name type="common">Western plant bug</name>
    <dbReference type="NCBI Taxonomy" id="30085"/>
    <lineage>
        <taxon>Eukaryota</taxon>
        <taxon>Metazoa</taxon>
        <taxon>Ecdysozoa</taxon>
        <taxon>Arthropoda</taxon>
        <taxon>Hexapoda</taxon>
        <taxon>Insecta</taxon>
        <taxon>Pterygota</taxon>
        <taxon>Neoptera</taxon>
        <taxon>Paraneoptera</taxon>
        <taxon>Hemiptera</taxon>
        <taxon>Heteroptera</taxon>
        <taxon>Panheteroptera</taxon>
        <taxon>Cimicomorpha</taxon>
        <taxon>Miridae</taxon>
        <taxon>Mirini</taxon>
        <taxon>Lygus</taxon>
    </lineage>
</organism>
<dbReference type="InterPro" id="IPR035940">
    <property type="entry name" value="CAP_sf"/>
</dbReference>
<dbReference type="InterPro" id="IPR014044">
    <property type="entry name" value="CAP_dom"/>
</dbReference>
<reference evidence="2" key="2">
    <citation type="submission" date="2014-07" db="EMBL/GenBank/DDBJ databases">
        <authorList>
            <person name="Hull J."/>
        </authorList>
    </citation>
    <scope>NUCLEOTIDE SEQUENCE</scope>
</reference>
<dbReference type="Gene3D" id="3.40.33.10">
    <property type="entry name" value="CAP"/>
    <property type="match status" value="1"/>
</dbReference>
<dbReference type="EMBL" id="GBHO01007069">
    <property type="protein sequence ID" value="JAG36535.1"/>
    <property type="molecule type" value="Transcribed_RNA"/>
</dbReference>
<gene>
    <name evidence="2" type="ORF">CM83_98683</name>
</gene>
<dbReference type="GO" id="GO:0005576">
    <property type="term" value="C:extracellular region"/>
    <property type="evidence" value="ECO:0007669"/>
    <property type="project" value="UniProtKB-SubCell"/>
</dbReference>
<feature type="domain" description="SCP" evidence="1">
    <location>
        <begin position="23"/>
        <end position="132"/>
    </location>
</feature>
<dbReference type="AlphaFoldDB" id="A0A0A9Z401"/>
<sequence length="175" mass="20235">MCKYPTKTQGLNCRNLKNTIDFDKRWKILDMHNRVRAKFATGGMKGFPSAANMRILRWDYKLEAIALRWAIQCLNRSDLCRKIPGYPEVGQNVAVRSYKKFTGVARGPHSGKWFPTTQQDSAREEENQYDVEIDEKKVKLGGPADPMHEWVDYQLPNADPKDIKPFNFANNTKKL</sequence>
<reference evidence="2" key="1">
    <citation type="journal article" date="2014" name="PLoS ONE">
        <title>Transcriptome-Based Identification of ABC Transporters in the Western Tarnished Plant Bug Lygus hesperus.</title>
        <authorList>
            <person name="Hull J.J."/>
            <person name="Chaney K."/>
            <person name="Geib S.M."/>
            <person name="Fabrick J.A."/>
            <person name="Brent C.S."/>
            <person name="Walsh D."/>
            <person name="Lavine L.C."/>
        </authorList>
    </citation>
    <scope>NUCLEOTIDE SEQUENCE</scope>
</reference>
<name>A0A0A9Z401_LYGHE</name>
<evidence type="ECO:0000259" key="1">
    <source>
        <dbReference type="SMART" id="SM00198"/>
    </source>
</evidence>